<dbReference type="AlphaFoldDB" id="A0A8C8RH31"/>
<proteinExistence type="predicted"/>
<evidence type="ECO:0000313" key="3">
    <source>
        <dbReference type="Proteomes" id="UP000694393"/>
    </source>
</evidence>
<sequence length="58" mass="5993">MDGTDSLSPSCLAPSGFKSCVSSQAPVVNDKHLKVPAIIVTPPTPTGMTLSRDARRPG</sequence>
<dbReference type="InterPro" id="IPR027864">
    <property type="entry name" value="DUF4597"/>
</dbReference>
<organism evidence="2 3">
    <name type="scientific">Pelusios castaneus</name>
    <name type="common">West African mud turtle</name>
    <dbReference type="NCBI Taxonomy" id="367368"/>
    <lineage>
        <taxon>Eukaryota</taxon>
        <taxon>Metazoa</taxon>
        <taxon>Chordata</taxon>
        <taxon>Craniata</taxon>
        <taxon>Vertebrata</taxon>
        <taxon>Euteleostomi</taxon>
        <taxon>Archelosauria</taxon>
        <taxon>Testudinata</taxon>
        <taxon>Testudines</taxon>
        <taxon>Pleurodira</taxon>
        <taxon>Pelomedusidae</taxon>
        <taxon>Pelusios</taxon>
    </lineage>
</organism>
<dbReference type="Proteomes" id="UP000694393">
    <property type="component" value="Unplaced"/>
</dbReference>
<accession>A0A8C8RH31</accession>
<evidence type="ECO:0000313" key="2">
    <source>
        <dbReference type="Ensembl" id="ENSPCEP00000005678.1"/>
    </source>
</evidence>
<protein>
    <submittedName>
        <fullName evidence="2">Uncharacterized protein</fullName>
    </submittedName>
</protein>
<name>A0A8C8RH31_9SAUR</name>
<dbReference type="Pfam" id="PF15366">
    <property type="entry name" value="DUF4597"/>
    <property type="match status" value="1"/>
</dbReference>
<evidence type="ECO:0000256" key="1">
    <source>
        <dbReference type="SAM" id="MobiDB-lite"/>
    </source>
</evidence>
<dbReference type="PANTHER" id="PTHR37455">
    <property type="entry name" value="GENE, 27021-RELATED"/>
    <property type="match status" value="1"/>
</dbReference>
<dbReference type="Ensembl" id="ENSPCET00000005887.1">
    <property type="protein sequence ID" value="ENSPCEP00000005678.1"/>
    <property type="gene ID" value="ENSPCEG00000004632.1"/>
</dbReference>
<reference evidence="2" key="2">
    <citation type="submission" date="2025-09" db="UniProtKB">
        <authorList>
            <consortium name="Ensembl"/>
        </authorList>
    </citation>
    <scope>IDENTIFICATION</scope>
</reference>
<keyword evidence="3" id="KW-1185">Reference proteome</keyword>
<reference evidence="2" key="1">
    <citation type="submission" date="2025-08" db="UniProtKB">
        <authorList>
            <consortium name="Ensembl"/>
        </authorList>
    </citation>
    <scope>IDENTIFICATION</scope>
</reference>
<dbReference type="PANTHER" id="PTHR37455:SF1">
    <property type="entry name" value="SIMILAR TO 1190005I06RIK PROTEIN"/>
    <property type="match status" value="1"/>
</dbReference>
<feature type="region of interest" description="Disordered" evidence="1">
    <location>
        <begin position="39"/>
        <end position="58"/>
    </location>
</feature>